<dbReference type="InterPro" id="IPR036873">
    <property type="entry name" value="Rhodanese-like_dom_sf"/>
</dbReference>
<sequence>MPSPNTITIDKLARLIGRPDTPALIDVCTDEDFARDPRLVPGAVRRPFRDVEAWAPEFAGRSAVVVCQKGLKLSQGVAAWLRHRGVSANSLEGGALGWAGADLPMVPVAKLPPRDAMGRTVWVTRARPKVDRIACPWLIRRFVDPRAVFLFVAPSEVFGVAERFGATLFDVEGEGVFWSHRGERCTFDVMVEEFGLTTEPLKRLATIVRGADTARPDLAPEAPGLLAASLGLSRMYADDLAQLEAGMALYDAFYRWCRDATEETHNWPAKPPGKAGAKQRSLEGVRA</sequence>
<dbReference type="Pfam" id="PF09828">
    <property type="entry name" value="ChrB_C"/>
    <property type="match status" value="1"/>
</dbReference>
<dbReference type="InterPro" id="IPR001763">
    <property type="entry name" value="Rhodanese-like_dom"/>
</dbReference>
<dbReference type="Gene3D" id="3.40.250.10">
    <property type="entry name" value="Rhodanese-like domain"/>
    <property type="match status" value="1"/>
</dbReference>
<dbReference type="SUPFAM" id="SSF52821">
    <property type="entry name" value="Rhodanese/Cell cycle control phosphatase"/>
    <property type="match status" value="1"/>
</dbReference>
<feature type="domain" description="Rhodanese" evidence="2">
    <location>
        <begin position="18"/>
        <end position="107"/>
    </location>
</feature>
<accession>A0A6J4KK97</accession>
<reference evidence="3" key="1">
    <citation type="submission" date="2020-02" db="EMBL/GenBank/DDBJ databases">
        <authorList>
            <person name="Meier V. D."/>
        </authorList>
    </citation>
    <scope>NUCLEOTIDE SEQUENCE</scope>
    <source>
        <strain evidence="3">AVDCRST_MAG90</strain>
    </source>
</reference>
<evidence type="ECO:0000313" key="3">
    <source>
        <dbReference type="EMBL" id="CAA9308563.1"/>
    </source>
</evidence>
<dbReference type="AlphaFoldDB" id="A0A6J4KK97"/>
<protein>
    <submittedName>
        <fullName evidence="3">Superoxide dismutase SodM-like protein</fullName>
    </submittedName>
</protein>
<dbReference type="EMBL" id="CADCUC010000057">
    <property type="protein sequence ID" value="CAA9308563.1"/>
    <property type="molecule type" value="Genomic_DNA"/>
</dbReference>
<evidence type="ECO:0000256" key="1">
    <source>
        <dbReference type="SAM" id="MobiDB-lite"/>
    </source>
</evidence>
<gene>
    <name evidence="3" type="ORF">AVDCRST_MAG90-278</name>
</gene>
<organism evidence="3">
    <name type="scientific">uncultured Microvirga sp</name>
    <dbReference type="NCBI Taxonomy" id="412392"/>
    <lineage>
        <taxon>Bacteria</taxon>
        <taxon>Pseudomonadati</taxon>
        <taxon>Pseudomonadota</taxon>
        <taxon>Alphaproteobacteria</taxon>
        <taxon>Hyphomicrobiales</taxon>
        <taxon>Methylobacteriaceae</taxon>
        <taxon>Microvirga</taxon>
        <taxon>environmental samples</taxon>
    </lineage>
</organism>
<dbReference type="PROSITE" id="PS50206">
    <property type="entry name" value="RHODANESE_3"/>
    <property type="match status" value="1"/>
</dbReference>
<proteinExistence type="predicted"/>
<evidence type="ECO:0000259" key="2">
    <source>
        <dbReference type="PROSITE" id="PS50206"/>
    </source>
</evidence>
<dbReference type="InterPro" id="IPR018634">
    <property type="entry name" value="ChrB_C"/>
</dbReference>
<feature type="region of interest" description="Disordered" evidence="1">
    <location>
        <begin position="264"/>
        <end position="287"/>
    </location>
</feature>
<name>A0A6J4KK97_9HYPH</name>